<feature type="binding site" evidence="3">
    <location>
        <begin position="119"/>
        <end position="122"/>
    </location>
    <ligand>
        <name>GTP</name>
        <dbReference type="ChEBI" id="CHEBI:37565"/>
    </ligand>
</feature>
<dbReference type="Proteomes" id="UP000760494">
    <property type="component" value="Unassembled WGS sequence"/>
</dbReference>
<protein>
    <recommendedName>
        <fullName evidence="6">ADP-ribosylation factor</fullName>
    </recommendedName>
</protein>
<sequence>MATGISLTVIGNGNAGKKTLIGSLIYKCGLGLPQLGELEGEGIKSFNEIVPFYEKKGYVQSFYAPSGLVTVQKLQEPDYTIWVVDGSDSSSWNSSAEKLGRLLLSGEIQPRKKLIIAVNKMDSTNWYEQTFKDVVHVFRAANLEDRTSIIPVSALKGDNILPDTKEPSWAGNISSETYGGSTLVSDKCLTLLLG</sequence>
<evidence type="ECO:0000313" key="4">
    <source>
        <dbReference type="EMBL" id="VTT64771.1"/>
    </source>
</evidence>
<comment type="caution">
    <text evidence="4">The sequence shown here is derived from an EMBL/GenBank/DDBJ whole genome shotgun (WGS) entry which is preliminary data.</text>
</comment>
<dbReference type="Gene3D" id="3.40.50.300">
    <property type="entry name" value="P-loop containing nucleotide triphosphate hydrolases"/>
    <property type="match status" value="1"/>
</dbReference>
<evidence type="ECO:0000256" key="3">
    <source>
        <dbReference type="PIRSR" id="PIRSR606689-1"/>
    </source>
</evidence>
<dbReference type="Pfam" id="PF00025">
    <property type="entry name" value="Arf"/>
    <property type="match status" value="1"/>
</dbReference>
<gene>
    <name evidence="4" type="ORF">C2S_5594</name>
</gene>
<evidence type="ECO:0000313" key="5">
    <source>
        <dbReference type="Proteomes" id="UP000760494"/>
    </source>
</evidence>
<evidence type="ECO:0008006" key="6">
    <source>
        <dbReference type="Google" id="ProtNLM"/>
    </source>
</evidence>
<dbReference type="PANTHER" id="PTHR23115">
    <property type="entry name" value="TRANSLATION FACTOR"/>
    <property type="match status" value="1"/>
</dbReference>
<evidence type="ECO:0000256" key="1">
    <source>
        <dbReference type="ARBA" id="ARBA00022741"/>
    </source>
</evidence>
<dbReference type="InterPro" id="IPR006689">
    <property type="entry name" value="Small_GTPase_ARF/SAR"/>
</dbReference>
<dbReference type="InterPro" id="IPR027417">
    <property type="entry name" value="P-loop_NTPase"/>
</dbReference>
<dbReference type="OrthoDB" id="3524701at2759"/>
<organism evidence="4 5">
    <name type="scientific">Fusarium fujikuroi</name>
    <name type="common">Bakanae and foot rot disease fungus</name>
    <name type="synonym">Gibberella fujikuroi</name>
    <dbReference type="NCBI Taxonomy" id="5127"/>
    <lineage>
        <taxon>Eukaryota</taxon>
        <taxon>Fungi</taxon>
        <taxon>Dikarya</taxon>
        <taxon>Ascomycota</taxon>
        <taxon>Pezizomycotina</taxon>
        <taxon>Sordariomycetes</taxon>
        <taxon>Hypocreomycetidae</taxon>
        <taxon>Hypocreales</taxon>
        <taxon>Nectriaceae</taxon>
        <taxon>Fusarium</taxon>
        <taxon>Fusarium fujikuroi species complex</taxon>
    </lineage>
</organism>
<name>A0A2H3S548_FUSFU</name>
<proteinExistence type="predicted"/>
<dbReference type="GO" id="GO:0003924">
    <property type="term" value="F:GTPase activity"/>
    <property type="evidence" value="ECO:0007669"/>
    <property type="project" value="InterPro"/>
</dbReference>
<dbReference type="EMBL" id="CABFJX010000124">
    <property type="protein sequence ID" value="VTT64771.1"/>
    <property type="molecule type" value="Genomic_DNA"/>
</dbReference>
<dbReference type="SUPFAM" id="SSF52540">
    <property type="entry name" value="P-loop containing nucleoside triphosphate hydrolases"/>
    <property type="match status" value="1"/>
</dbReference>
<reference evidence="4" key="1">
    <citation type="submission" date="2019-05" db="EMBL/GenBank/DDBJ databases">
        <authorList>
            <person name="Piombo E."/>
        </authorList>
    </citation>
    <scope>NUCLEOTIDE SEQUENCE</scope>
    <source>
        <strain evidence="4">C2S</strain>
    </source>
</reference>
<dbReference type="AlphaFoldDB" id="A0A2H3S548"/>
<evidence type="ECO:0000256" key="2">
    <source>
        <dbReference type="ARBA" id="ARBA00023134"/>
    </source>
</evidence>
<accession>A0A2H3S548</accession>
<keyword evidence="2 3" id="KW-0342">GTP-binding</keyword>
<keyword evidence="1 3" id="KW-0547">Nucleotide-binding</keyword>
<dbReference type="InterPro" id="IPR050100">
    <property type="entry name" value="TRAFAC_GTPase_members"/>
</dbReference>
<dbReference type="GO" id="GO:0005525">
    <property type="term" value="F:GTP binding"/>
    <property type="evidence" value="ECO:0007669"/>
    <property type="project" value="UniProtKB-KW"/>
</dbReference>